<name>A0A397JLT5_9GLOM</name>
<dbReference type="AlphaFoldDB" id="A0A397JLT5"/>
<organism evidence="1 2">
    <name type="scientific">Diversispora epigaea</name>
    <dbReference type="NCBI Taxonomy" id="1348612"/>
    <lineage>
        <taxon>Eukaryota</taxon>
        <taxon>Fungi</taxon>
        <taxon>Fungi incertae sedis</taxon>
        <taxon>Mucoromycota</taxon>
        <taxon>Glomeromycotina</taxon>
        <taxon>Glomeromycetes</taxon>
        <taxon>Diversisporales</taxon>
        <taxon>Diversisporaceae</taxon>
        <taxon>Diversispora</taxon>
    </lineage>
</organism>
<sequence length="302" mass="36032">MSFNDPDKIIFPATRNFEQKLQNELNKQQADTLLKYLIVCKDFPVEKNKFEAEYSITNEKWKNEPELSNIRNYLSQISEHCKEFKEQKNIEKSVELFQNIINLCEEFKKGNTNDDNDYNQVVKIIKNWEEDYKQNISDIIQKRQKEFEDWYNKMKNLIEIFEKGTNDIYEQINDFKNLTIEDWEIKLRSSVTKLDEKFADSKKKKKKFPQKLLEVIKEVTTILPETIQVLYIMTSHLKIITNHLEALNKTFIKFGDNRGPISIKKIYLEDIKGRLCNLNELASEYFGFVIVAQQQEKTQKQQ</sequence>
<comment type="caution">
    <text evidence="1">The sequence shown here is derived from an EMBL/GenBank/DDBJ whole genome shotgun (WGS) entry which is preliminary data.</text>
</comment>
<gene>
    <name evidence="1" type="ORF">Glove_22g189</name>
</gene>
<protein>
    <submittedName>
        <fullName evidence="1">Uncharacterized protein</fullName>
    </submittedName>
</protein>
<proteinExistence type="predicted"/>
<keyword evidence="2" id="KW-1185">Reference proteome</keyword>
<evidence type="ECO:0000313" key="1">
    <source>
        <dbReference type="EMBL" id="RHZ88577.1"/>
    </source>
</evidence>
<evidence type="ECO:0000313" key="2">
    <source>
        <dbReference type="Proteomes" id="UP000266861"/>
    </source>
</evidence>
<dbReference type="Proteomes" id="UP000266861">
    <property type="component" value="Unassembled WGS sequence"/>
</dbReference>
<dbReference type="SUPFAM" id="SSF58100">
    <property type="entry name" value="Bacterial hemolysins"/>
    <property type="match status" value="1"/>
</dbReference>
<accession>A0A397JLT5</accession>
<dbReference type="EMBL" id="PQFF01000020">
    <property type="protein sequence ID" value="RHZ88577.1"/>
    <property type="molecule type" value="Genomic_DNA"/>
</dbReference>
<reference evidence="1 2" key="1">
    <citation type="submission" date="2018-08" db="EMBL/GenBank/DDBJ databases">
        <title>Genome and evolution of the arbuscular mycorrhizal fungus Diversispora epigaea (formerly Glomus versiforme) and its bacterial endosymbionts.</title>
        <authorList>
            <person name="Sun X."/>
            <person name="Fei Z."/>
            <person name="Harrison M."/>
        </authorList>
    </citation>
    <scope>NUCLEOTIDE SEQUENCE [LARGE SCALE GENOMIC DNA]</scope>
    <source>
        <strain evidence="1 2">IT104</strain>
    </source>
</reference>
<dbReference type="OrthoDB" id="2337548at2759"/>